<evidence type="ECO:0000313" key="3">
    <source>
        <dbReference type="Proteomes" id="UP001175228"/>
    </source>
</evidence>
<feature type="transmembrane region" description="Helical" evidence="1">
    <location>
        <begin position="35"/>
        <end position="57"/>
    </location>
</feature>
<feature type="transmembrane region" description="Helical" evidence="1">
    <location>
        <begin position="69"/>
        <end position="89"/>
    </location>
</feature>
<evidence type="ECO:0000256" key="1">
    <source>
        <dbReference type="SAM" id="Phobius"/>
    </source>
</evidence>
<sequence>MSFGFTFLRMILYNIPRSVSSVVILGLVKSRWKDLHLYIMAFATIPGFVGVLGIIFIETNASTKWIKWGIYYMIAPFVLRQFLGLSFIPSNLPGRTTKRKAVVGCSVCFGLDFLVIVAWRTTLVLRNRRRDKDFLTDGLTQEEREMHGKVNGEADMTDFGNQYLSLASARPYIPSSWRGIVPLYPLRDAIDFALFISTPTRL</sequence>
<dbReference type="AlphaFoldDB" id="A0AA39P2B6"/>
<keyword evidence="1" id="KW-1133">Transmembrane helix</keyword>
<reference evidence="2" key="1">
    <citation type="submission" date="2023-06" db="EMBL/GenBank/DDBJ databases">
        <authorList>
            <consortium name="Lawrence Berkeley National Laboratory"/>
            <person name="Ahrendt S."/>
            <person name="Sahu N."/>
            <person name="Indic B."/>
            <person name="Wong-Bajracharya J."/>
            <person name="Merenyi Z."/>
            <person name="Ke H.-M."/>
            <person name="Monk M."/>
            <person name="Kocsube S."/>
            <person name="Drula E."/>
            <person name="Lipzen A."/>
            <person name="Balint B."/>
            <person name="Henrissat B."/>
            <person name="Andreopoulos B."/>
            <person name="Martin F.M."/>
            <person name="Harder C.B."/>
            <person name="Rigling D."/>
            <person name="Ford K.L."/>
            <person name="Foster G.D."/>
            <person name="Pangilinan J."/>
            <person name="Papanicolaou A."/>
            <person name="Barry K."/>
            <person name="LaButti K."/>
            <person name="Viragh M."/>
            <person name="Koriabine M."/>
            <person name="Yan M."/>
            <person name="Riley R."/>
            <person name="Champramary S."/>
            <person name="Plett K.L."/>
            <person name="Tsai I.J."/>
            <person name="Slot J."/>
            <person name="Sipos G."/>
            <person name="Plett J."/>
            <person name="Nagy L.G."/>
            <person name="Grigoriev I.V."/>
        </authorList>
    </citation>
    <scope>NUCLEOTIDE SEQUENCE</scope>
    <source>
        <strain evidence="2">HWK02</strain>
    </source>
</reference>
<accession>A0AA39P2B6</accession>
<protein>
    <submittedName>
        <fullName evidence="2">Uncharacterized protein</fullName>
    </submittedName>
</protein>
<dbReference type="EMBL" id="JAUEPU010000136">
    <property type="protein sequence ID" value="KAK0476252.1"/>
    <property type="molecule type" value="Genomic_DNA"/>
</dbReference>
<keyword evidence="1" id="KW-0472">Membrane</keyword>
<comment type="caution">
    <text evidence="2">The sequence shown here is derived from an EMBL/GenBank/DDBJ whole genome shotgun (WGS) entry which is preliminary data.</text>
</comment>
<evidence type="ECO:0000313" key="2">
    <source>
        <dbReference type="EMBL" id="KAK0476252.1"/>
    </source>
</evidence>
<feature type="transmembrane region" description="Helical" evidence="1">
    <location>
        <begin position="6"/>
        <end position="28"/>
    </location>
</feature>
<gene>
    <name evidence="2" type="ORF">EDD18DRAFT_1216089</name>
</gene>
<dbReference type="Proteomes" id="UP001175228">
    <property type="component" value="Unassembled WGS sequence"/>
</dbReference>
<feature type="transmembrane region" description="Helical" evidence="1">
    <location>
        <begin position="101"/>
        <end position="119"/>
    </location>
</feature>
<name>A0AA39P2B6_9AGAR</name>
<proteinExistence type="predicted"/>
<organism evidence="2 3">
    <name type="scientific">Armillaria luteobubalina</name>
    <dbReference type="NCBI Taxonomy" id="153913"/>
    <lineage>
        <taxon>Eukaryota</taxon>
        <taxon>Fungi</taxon>
        <taxon>Dikarya</taxon>
        <taxon>Basidiomycota</taxon>
        <taxon>Agaricomycotina</taxon>
        <taxon>Agaricomycetes</taxon>
        <taxon>Agaricomycetidae</taxon>
        <taxon>Agaricales</taxon>
        <taxon>Marasmiineae</taxon>
        <taxon>Physalacriaceae</taxon>
        <taxon>Armillaria</taxon>
    </lineage>
</organism>
<keyword evidence="1" id="KW-0812">Transmembrane</keyword>
<keyword evidence="3" id="KW-1185">Reference proteome</keyword>